<feature type="transmembrane region" description="Helical" evidence="2">
    <location>
        <begin position="6"/>
        <end position="24"/>
    </location>
</feature>
<dbReference type="RefSeq" id="WP_198828332.1">
    <property type="nucleotide sequence ID" value="NZ_CP066308.1"/>
</dbReference>
<dbReference type="KEGG" id="bcop:JD108_01895"/>
<dbReference type="AlphaFoldDB" id="A0A7T5JP47"/>
<dbReference type="PANTHER" id="PTHR30487:SF0">
    <property type="entry name" value="PREPILIN LEADER PEPTIDASE_N-METHYLTRANSFERASE-RELATED"/>
    <property type="match status" value="1"/>
</dbReference>
<organism evidence="4 6">
    <name type="scientific">Brevibacillus composti</name>
    <dbReference type="NCBI Taxonomy" id="2796470"/>
    <lineage>
        <taxon>Bacteria</taxon>
        <taxon>Bacillati</taxon>
        <taxon>Bacillota</taxon>
        <taxon>Bacilli</taxon>
        <taxon>Bacillales</taxon>
        <taxon>Paenibacillaceae</taxon>
        <taxon>Brevibacillus</taxon>
    </lineage>
</organism>
<evidence type="ECO:0000313" key="4">
    <source>
        <dbReference type="EMBL" id="QQE74762.1"/>
    </source>
</evidence>
<dbReference type="InterPro" id="IPR050882">
    <property type="entry name" value="Prepilin_peptidase/N-MTase"/>
</dbReference>
<proteinExistence type="inferred from homology"/>
<evidence type="ECO:0000313" key="7">
    <source>
        <dbReference type="Proteomes" id="UP000677234"/>
    </source>
</evidence>
<feature type="transmembrane region" description="Helical" evidence="2">
    <location>
        <begin position="157"/>
        <end position="175"/>
    </location>
</feature>
<feature type="transmembrane region" description="Helical" evidence="2">
    <location>
        <begin position="31"/>
        <end position="50"/>
    </location>
</feature>
<keyword evidence="2" id="KW-1133">Transmembrane helix</keyword>
<feature type="transmembrane region" description="Helical" evidence="2">
    <location>
        <begin position="90"/>
        <end position="115"/>
    </location>
</feature>
<dbReference type="GO" id="GO:0004190">
    <property type="term" value="F:aspartic-type endopeptidase activity"/>
    <property type="evidence" value="ECO:0007669"/>
    <property type="project" value="UniProtKB-EC"/>
</dbReference>
<dbReference type="Proteomes" id="UP000595847">
    <property type="component" value="Chromosome"/>
</dbReference>
<dbReference type="InterPro" id="IPR000045">
    <property type="entry name" value="Prepilin_IV_endopep_pep"/>
</dbReference>
<evidence type="ECO:0000313" key="6">
    <source>
        <dbReference type="Proteomes" id="UP000595847"/>
    </source>
</evidence>
<dbReference type="Gene3D" id="1.20.120.1220">
    <property type="match status" value="1"/>
</dbReference>
<keyword evidence="7" id="KW-1185">Reference proteome</keyword>
<dbReference type="GO" id="GO:0006465">
    <property type="term" value="P:signal peptide processing"/>
    <property type="evidence" value="ECO:0007669"/>
    <property type="project" value="TreeGrafter"/>
</dbReference>
<name>A0A7T5JP47_9BACL</name>
<dbReference type="EMBL" id="CP073708">
    <property type="protein sequence ID" value="QUO41847.1"/>
    <property type="molecule type" value="Genomic_DNA"/>
</dbReference>
<feature type="domain" description="Prepilin type IV endopeptidase peptidase" evidence="3">
    <location>
        <begin position="10"/>
        <end position="111"/>
    </location>
</feature>
<evidence type="ECO:0000256" key="1">
    <source>
        <dbReference type="ARBA" id="ARBA00005801"/>
    </source>
</evidence>
<evidence type="ECO:0000313" key="5">
    <source>
        <dbReference type="EMBL" id="QUO41847.1"/>
    </source>
</evidence>
<feature type="transmembrane region" description="Helical" evidence="2">
    <location>
        <begin position="121"/>
        <end position="137"/>
    </location>
</feature>
<keyword evidence="5" id="KW-0378">Hydrolase</keyword>
<keyword evidence="2" id="KW-0812">Transmembrane</keyword>
<dbReference type="Proteomes" id="UP000677234">
    <property type="component" value="Chromosome"/>
</dbReference>
<dbReference type="EC" id="3.4.23.43" evidence="5"/>
<reference evidence="4 6" key="1">
    <citation type="submission" date="2020-12" db="EMBL/GenBank/DDBJ databases">
        <title>strain FJAT-54423T represents a novel species of the genus Brevibacillus.</title>
        <authorList>
            <person name="Tang R."/>
        </authorList>
    </citation>
    <scope>NUCLEOTIDE SEQUENCE [LARGE SCALE GENOMIC DNA]</scope>
    <source>
        <strain evidence="4 6">FJAT-54423</strain>
    </source>
</reference>
<dbReference type="PANTHER" id="PTHR30487">
    <property type="entry name" value="TYPE 4 PREPILIN-LIKE PROTEINS LEADER PEPTIDE-PROCESSING ENZYME"/>
    <property type="match status" value="1"/>
</dbReference>
<dbReference type="Pfam" id="PF01478">
    <property type="entry name" value="Peptidase_A24"/>
    <property type="match status" value="1"/>
</dbReference>
<gene>
    <name evidence="4" type="ORF">JD108_01895</name>
    <name evidence="5" type="ORF">KDJ56_01895</name>
</gene>
<dbReference type="GO" id="GO:0005886">
    <property type="term" value="C:plasma membrane"/>
    <property type="evidence" value="ECO:0007669"/>
    <property type="project" value="TreeGrafter"/>
</dbReference>
<sequence length="178" mass="19410">MSIDLYTHGICFIGLTIALIYDVWKYRIPNQLTVSLALVGLANGAIQYGWSGFVEHVLGMLAGLGIFFIPYLLGAYGAGDVKMMAAIGAVMGLSFIVANSLVVIAVGGVIAMGLILRRKGWRRIFHLFSLLSIYFFTGKMKEFMSTLKDRSQGAFPYGIAIFIGTLLTMYLEYAGGDL</sequence>
<dbReference type="EMBL" id="CP066308">
    <property type="protein sequence ID" value="QQE74762.1"/>
    <property type="molecule type" value="Genomic_DNA"/>
</dbReference>
<comment type="similarity">
    <text evidence="1">Belongs to the peptidase A24 family.</text>
</comment>
<keyword evidence="2" id="KW-0472">Membrane</keyword>
<reference evidence="5" key="2">
    <citation type="submission" date="2021-04" db="EMBL/GenBank/DDBJ databases">
        <title>Brevibacillus composti FJAT-54423, complete genome.</title>
        <authorList>
            <person name="Tang R."/>
        </authorList>
    </citation>
    <scope>NUCLEOTIDE SEQUENCE</scope>
    <source>
        <strain evidence="5">FJAT-54424</strain>
    </source>
</reference>
<feature type="transmembrane region" description="Helical" evidence="2">
    <location>
        <begin position="56"/>
        <end position="78"/>
    </location>
</feature>
<accession>A0A7T5JP47</accession>
<evidence type="ECO:0000256" key="2">
    <source>
        <dbReference type="SAM" id="Phobius"/>
    </source>
</evidence>
<protein>
    <submittedName>
        <fullName evidence="4">Prepilin peptidase</fullName>
        <ecNumber evidence="5">3.4.23.43</ecNumber>
    </submittedName>
</protein>
<evidence type="ECO:0000259" key="3">
    <source>
        <dbReference type="Pfam" id="PF01478"/>
    </source>
</evidence>